<gene>
    <name evidence="1" type="ORF">H1R20_g12288</name>
</gene>
<evidence type="ECO:0000313" key="2">
    <source>
        <dbReference type="Proteomes" id="UP001140091"/>
    </source>
</evidence>
<feature type="non-terminal residue" evidence="1">
    <location>
        <position position="86"/>
    </location>
</feature>
<sequence>MATVTSLGPEETQIILQRWQKDGLTDEEKDELLTASFQLLADKAAVEAFGDNIAEVAQLAAHIDKTFGEVEIILWAYWHTDSYCPI</sequence>
<protein>
    <submittedName>
        <fullName evidence="1">Uncharacterized protein</fullName>
    </submittedName>
</protein>
<dbReference type="AlphaFoldDB" id="A0A9W8J2T7"/>
<name>A0A9W8J2T7_9AGAR</name>
<proteinExistence type="predicted"/>
<keyword evidence="2" id="KW-1185">Reference proteome</keyword>
<reference evidence="1" key="1">
    <citation type="submission" date="2022-06" db="EMBL/GenBank/DDBJ databases">
        <title>Genome Sequence of Candolleomyces eurysporus.</title>
        <authorList>
            <person name="Buettner E."/>
        </authorList>
    </citation>
    <scope>NUCLEOTIDE SEQUENCE</scope>
    <source>
        <strain evidence="1">VTCC 930004</strain>
    </source>
</reference>
<accession>A0A9W8J2T7</accession>
<evidence type="ECO:0000313" key="1">
    <source>
        <dbReference type="EMBL" id="KAJ2924808.1"/>
    </source>
</evidence>
<organism evidence="1 2">
    <name type="scientific">Candolleomyces eurysporus</name>
    <dbReference type="NCBI Taxonomy" id="2828524"/>
    <lineage>
        <taxon>Eukaryota</taxon>
        <taxon>Fungi</taxon>
        <taxon>Dikarya</taxon>
        <taxon>Basidiomycota</taxon>
        <taxon>Agaricomycotina</taxon>
        <taxon>Agaricomycetes</taxon>
        <taxon>Agaricomycetidae</taxon>
        <taxon>Agaricales</taxon>
        <taxon>Agaricineae</taxon>
        <taxon>Psathyrellaceae</taxon>
        <taxon>Candolleomyces</taxon>
    </lineage>
</organism>
<comment type="caution">
    <text evidence="1">The sequence shown here is derived from an EMBL/GenBank/DDBJ whole genome shotgun (WGS) entry which is preliminary data.</text>
</comment>
<dbReference type="EMBL" id="JANBPK010001204">
    <property type="protein sequence ID" value="KAJ2924808.1"/>
    <property type="molecule type" value="Genomic_DNA"/>
</dbReference>
<dbReference type="Proteomes" id="UP001140091">
    <property type="component" value="Unassembled WGS sequence"/>
</dbReference>